<proteinExistence type="predicted"/>
<sequence length="101" mass="11374">MRIKVEFFSTPGCSHCDRTRDSLKVIAQAFGEQMVTWRHINLLDELDYAVEIGVLTPPSIAIDGELVFPRLPSAEKLREELARRLERGPNNEDGIRPGGVK</sequence>
<protein>
    <submittedName>
        <fullName evidence="2">Thioredoxin family protein</fullName>
    </submittedName>
</protein>
<evidence type="ECO:0000259" key="1">
    <source>
        <dbReference type="Pfam" id="PF13192"/>
    </source>
</evidence>
<evidence type="ECO:0000313" key="3">
    <source>
        <dbReference type="Proteomes" id="UP000645612"/>
    </source>
</evidence>
<dbReference type="InterPro" id="IPR012336">
    <property type="entry name" value="Thioredoxin-like_fold"/>
</dbReference>
<accession>A0A8I1DN89</accession>
<reference evidence="2" key="1">
    <citation type="submission" date="2020-12" db="EMBL/GenBank/DDBJ databases">
        <title>Burkholderia cepacia complex in Mexico.</title>
        <authorList>
            <person name="Estrada P."/>
        </authorList>
    </citation>
    <scope>NUCLEOTIDE SEQUENCE</scope>
    <source>
        <strain evidence="2">871</strain>
    </source>
</reference>
<dbReference type="Gene3D" id="3.40.30.10">
    <property type="entry name" value="Glutaredoxin"/>
    <property type="match status" value="1"/>
</dbReference>
<name>A0A8I1DN89_BURCE</name>
<dbReference type="EMBL" id="JAEDXG010000017">
    <property type="protein sequence ID" value="MBH9698485.1"/>
    <property type="molecule type" value="Genomic_DNA"/>
</dbReference>
<dbReference type="PROSITE" id="PS51354">
    <property type="entry name" value="GLUTAREDOXIN_2"/>
    <property type="match status" value="1"/>
</dbReference>
<comment type="caution">
    <text evidence="2">The sequence shown here is derived from an EMBL/GenBank/DDBJ whole genome shotgun (WGS) entry which is preliminary data.</text>
</comment>
<feature type="domain" description="Thioredoxin-like fold" evidence="1">
    <location>
        <begin position="1"/>
        <end position="79"/>
    </location>
</feature>
<dbReference type="InterPro" id="IPR036249">
    <property type="entry name" value="Thioredoxin-like_sf"/>
</dbReference>
<evidence type="ECO:0000313" key="2">
    <source>
        <dbReference type="EMBL" id="MBH9698485.1"/>
    </source>
</evidence>
<dbReference type="SUPFAM" id="SSF52833">
    <property type="entry name" value="Thioredoxin-like"/>
    <property type="match status" value="1"/>
</dbReference>
<dbReference type="RefSeq" id="WP_198110597.1">
    <property type="nucleotide sequence ID" value="NZ_JAEDXF010000012.1"/>
</dbReference>
<dbReference type="Pfam" id="PF13192">
    <property type="entry name" value="Thioredoxin_3"/>
    <property type="match status" value="1"/>
</dbReference>
<dbReference type="AlphaFoldDB" id="A0A8I1DN89"/>
<gene>
    <name evidence="2" type="ORF">JAO13_18780</name>
</gene>
<organism evidence="2 3">
    <name type="scientific">Burkholderia cepacia</name>
    <name type="common">Pseudomonas cepacia</name>
    <dbReference type="NCBI Taxonomy" id="292"/>
    <lineage>
        <taxon>Bacteria</taxon>
        <taxon>Pseudomonadati</taxon>
        <taxon>Pseudomonadota</taxon>
        <taxon>Betaproteobacteria</taxon>
        <taxon>Burkholderiales</taxon>
        <taxon>Burkholderiaceae</taxon>
        <taxon>Burkholderia</taxon>
        <taxon>Burkholderia cepacia complex</taxon>
    </lineage>
</organism>
<dbReference type="Proteomes" id="UP000645612">
    <property type="component" value="Unassembled WGS sequence"/>
</dbReference>